<organism evidence="13 14">
    <name type="scientific">Actinokineospora soli</name>
    <dbReference type="NCBI Taxonomy" id="1048753"/>
    <lineage>
        <taxon>Bacteria</taxon>
        <taxon>Bacillati</taxon>
        <taxon>Actinomycetota</taxon>
        <taxon>Actinomycetes</taxon>
        <taxon>Pseudonocardiales</taxon>
        <taxon>Pseudonocardiaceae</taxon>
        <taxon>Actinokineospora</taxon>
    </lineage>
</organism>
<dbReference type="SMART" id="SM00304">
    <property type="entry name" value="HAMP"/>
    <property type="match status" value="2"/>
</dbReference>
<dbReference type="InterPro" id="IPR003660">
    <property type="entry name" value="HAMP_dom"/>
</dbReference>
<keyword evidence="13" id="KW-0067">ATP-binding</keyword>
<accession>A0ABW2TM13</accession>
<dbReference type="PANTHER" id="PTHR43304:SF1">
    <property type="entry name" value="PAC DOMAIN-CONTAINING PROTEIN"/>
    <property type="match status" value="1"/>
</dbReference>
<evidence type="ECO:0000259" key="12">
    <source>
        <dbReference type="PROSITE" id="PS50885"/>
    </source>
</evidence>
<evidence type="ECO:0000259" key="11">
    <source>
        <dbReference type="PROSITE" id="PS50109"/>
    </source>
</evidence>
<dbReference type="Gene3D" id="6.10.340.10">
    <property type="match status" value="1"/>
</dbReference>
<keyword evidence="9" id="KW-0902">Two-component regulatory system</keyword>
<dbReference type="SMART" id="SM00387">
    <property type="entry name" value="HATPase_c"/>
    <property type="match status" value="1"/>
</dbReference>
<name>A0ABW2TM13_9PSEU</name>
<evidence type="ECO:0000256" key="8">
    <source>
        <dbReference type="ARBA" id="ARBA00022989"/>
    </source>
</evidence>
<dbReference type="InterPro" id="IPR003594">
    <property type="entry name" value="HATPase_dom"/>
</dbReference>
<keyword evidence="13" id="KW-0547">Nucleotide-binding</keyword>
<evidence type="ECO:0000256" key="10">
    <source>
        <dbReference type="SAM" id="Phobius"/>
    </source>
</evidence>
<keyword evidence="10" id="KW-0472">Membrane</keyword>
<evidence type="ECO:0000256" key="9">
    <source>
        <dbReference type="ARBA" id="ARBA00023012"/>
    </source>
</evidence>
<evidence type="ECO:0000256" key="4">
    <source>
        <dbReference type="ARBA" id="ARBA00022553"/>
    </source>
</evidence>
<dbReference type="SMART" id="SM00388">
    <property type="entry name" value="HisKA"/>
    <property type="match status" value="1"/>
</dbReference>
<dbReference type="InterPro" id="IPR004358">
    <property type="entry name" value="Sig_transdc_His_kin-like_C"/>
</dbReference>
<dbReference type="CDD" id="cd06225">
    <property type="entry name" value="HAMP"/>
    <property type="match status" value="1"/>
</dbReference>
<comment type="catalytic activity">
    <reaction evidence="1">
        <text>ATP + protein L-histidine = ADP + protein N-phospho-L-histidine.</text>
        <dbReference type="EC" id="2.7.13.3"/>
    </reaction>
</comment>
<dbReference type="Pfam" id="PF02518">
    <property type="entry name" value="HATPase_c"/>
    <property type="match status" value="1"/>
</dbReference>
<reference evidence="14" key="1">
    <citation type="journal article" date="2019" name="Int. J. Syst. Evol. Microbiol.">
        <title>The Global Catalogue of Microorganisms (GCM) 10K type strain sequencing project: providing services to taxonomists for standard genome sequencing and annotation.</title>
        <authorList>
            <consortium name="The Broad Institute Genomics Platform"/>
            <consortium name="The Broad Institute Genome Sequencing Center for Infectious Disease"/>
            <person name="Wu L."/>
            <person name="Ma J."/>
        </authorList>
    </citation>
    <scope>NUCLEOTIDE SEQUENCE [LARGE SCALE GENOMIC DNA]</scope>
    <source>
        <strain evidence="14">JCM 17695</strain>
    </source>
</reference>
<dbReference type="PROSITE" id="PS50109">
    <property type="entry name" value="HIS_KIN"/>
    <property type="match status" value="1"/>
</dbReference>
<evidence type="ECO:0000256" key="3">
    <source>
        <dbReference type="ARBA" id="ARBA00012438"/>
    </source>
</evidence>
<dbReference type="Pfam" id="PF00512">
    <property type="entry name" value="HisKA"/>
    <property type="match status" value="1"/>
</dbReference>
<evidence type="ECO:0000256" key="5">
    <source>
        <dbReference type="ARBA" id="ARBA00022679"/>
    </source>
</evidence>
<feature type="transmembrane region" description="Helical" evidence="10">
    <location>
        <begin position="114"/>
        <end position="136"/>
    </location>
</feature>
<feature type="domain" description="HAMP" evidence="12">
    <location>
        <begin position="138"/>
        <end position="190"/>
    </location>
</feature>
<dbReference type="InterPro" id="IPR036890">
    <property type="entry name" value="HATPase_C_sf"/>
</dbReference>
<dbReference type="InterPro" id="IPR036097">
    <property type="entry name" value="HisK_dim/P_sf"/>
</dbReference>
<dbReference type="SUPFAM" id="SSF158472">
    <property type="entry name" value="HAMP domain-like"/>
    <property type="match status" value="1"/>
</dbReference>
<dbReference type="GO" id="GO:0005524">
    <property type="term" value="F:ATP binding"/>
    <property type="evidence" value="ECO:0007669"/>
    <property type="project" value="UniProtKB-KW"/>
</dbReference>
<comment type="caution">
    <text evidence="13">The sequence shown here is derived from an EMBL/GenBank/DDBJ whole genome shotgun (WGS) entry which is preliminary data.</text>
</comment>
<dbReference type="EC" id="2.7.13.3" evidence="3"/>
<keyword evidence="8 10" id="KW-1133">Transmembrane helix</keyword>
<dbReference type="InterPro" id="IPR005467">
    <property type="entry name" value="His_kinase_dom"/>
</dbReference>
<dbReference type="Gene3D" id="1.10.287.130">
    <property type="match status" value="1"/>
</dbReference>
<sequence>MLTGNDTFLTPYTDGSSRAEQAEEHLRALVAELPKSITERLDHLDALVEAWRGYYAEPVITLLQQGVAAPLAERTGTAKEMFDGVRLASDRLQTELDRVRAESRDAVDIASSRVIVVSVVLAVVLLLVFVLLTLVLRGAVVGPLTSLANQVRRVADGDFQHAPSVGGPREIVTLADDVDTMRRRILDELANQREINAVLDLRTEDLARSNGELEQFAYVASHDLQEPLRKVASFCQLLERRYKGQLDERADQYIGFAVDGAKRMQGLINDLLAFSRVGRHVNDHVELSAANLVAQAVANLGHAIDEAGATVEVEDLPTVRGEAALLTAVFQNMIANAVKFRGSDPPRIVVDAHRDGQFWEFSISDNGIGINPEYAERVFIIFQRLHAKEEYPGTGIGLAMCRKIIEYHGGRIWLDAEYAPGTRFRFTLPAIPAEDAEAPETPDVSEESQ</sequence>
<dbReference type="CDD" id="cd00082">
    <property type="entry name" value="HisKA"/>
    <property type="match status" value="1"/>
</dbReference>
<evidence type="ECO:0000313" key="13">
    <source>
        <dbReference type="EMBL" id="MFC7614790.1"/>
    </source>
</evidence>
<keyword evidence="6 10" id="KW-0812">Transmembrane</keyword>
<dbReference type="EMBL" id="JBHTEY010000004">
    <property type="protein sequence ID" value="MFC7614790.1"/>
    <property type="molecule type" value="Genomic_DNA"/>
</dbReference>
<evidence type="ECO:0000256" key="6">
    <source>
        <dbReference type="ARBA" id="ARBA00022692"/>
    </source>
</evidence>
<proteinExistence type="predicted"/>
<evidence type="ECO:0000256" key="2">
    <source>
        <dbReference type="ARBA" id="ARBA00004236"/>
    </source>
</evidence>
<feature type="domain" description="Histidine kinase" evidence="11">
    <location>
        <begin position="219"/>
        <end position="432"/>
    </location>
</feature>
<keyword evidence="14" id="KW-1185">Reference proteome</keyword>
<dbReference type="SUPFAM" id="SSF55874">
    <property type="entry name" value="ATPase domain of HSP90 chaperone/DNA topoisomerase II/histidine kinase"/>
    <property type="match status" value="1"/>
</dbReference>
<comment type="subcellular location">
    <subcellularLocation>
        <location evidence="2">Cell membrane</location>
    </subcellularLocation>
</comment>
<dbReference type="Proteomes" id="UP001596512">
    <property type="component" value="Unassembled WGS sequence"/>
</dbReference>
<evidence type="ECO:0000256" key="1">
    <source>
        <dbReference type="ARBA" id="ARBA00000085"/>
    </source>
</evidence>
<dbReference type="InterPro" id="IPR003661">
    <property type="entry name" value="HisK_dim/P_dom"/>
</dbReference>
<evidence type="ECO:0000256" key="7">
    <source>
        <dbReference type="ARBA" id="ARBA00022777"/>
    </source>
</evidence>
<protein>
    <recommendedName>
        <fullName evidence="3">histidine kinase</fullName>
        <ecNumber evidence="3">2.7.13.3</ecNumber>
    </recommendedName>
</protein>
<dbReference type="InterPro" id="IPR007891">
    <property type="entry name" value="CHASE3"/>
</dbReference>
<dbReference type="PANTHER" id="PTHR43304">
    <property type="entry name" value="PHYTOCHROME-LIKE PROTEIN CPH1"/>
    <property type="match status" value="1"/>
</dbReference>
<dbReference type="Pfam" id="PF00672">
    <property type="entry name" value="HAMP"/>
    <property type="match status" value="1"/>
</dbReference>
<dbReference type="PROSITE" id="PS50885">
    <property type="entry name" value="HAMP"/>
    <property type="match status" value="1"/>
</dbReference>
<keyword evidence="7" id="KW-0418">Kinase</keyword>
<evidence type="ECO:0000313" key="14">
    <source>
        <dbReference type="Proteomes" id="UP001596512"/>
    </source>
</evidence>
<keyword evidence="4" id="KW-0597">Phosphoprotein</keyword>
<keyword evidence="5" id="KW-0808">Transferase</keyword>
<gene>
    <name evidence="13" type="ORF">ACFQV2_15955</name>
</gene>
<dbReference type="SUPFAM" id="SSF47384">
    <property type="entry name" value="Homodimeric domain of signal transducing histidine kinase"/>
    <property type="match status" value="1"/>
</dbReference>
<dbReference type="Gene3D" id="3.30.565.10">
    <property type="entry name" value="Histidine kinase-like ATPase, C-terminal domain"/>
    <property type="match status" value="1"/>
</dbReference>
<dbReference type="Pfam" id="PF05227">
    <property type="entry name" value="CHASE3"/>
    <property type="match status" value="1"/>
</dbReference>
<dbReference type="InterPro" id="IPR052162">
    <property type="entry name" value="Sensor_kinase/Photoreceptor"/>
</dbReference>
<dbReference type="PRINTS" id="PR00344">
    <property type="entry name" value="BCTRLSENSOR"/>
</dbReference>